<name>A0A448WLJ1_9PLAT</name>
<feature type="compositionally biased region" description="Low complexity" evidence="1">
    <location>
        <begin position="49"/>
        <end position="58"/>
    </location>
</feature>
<feature type="region of interest" description="Disordered" evidence="1">
    <location>
        <begin position="31"/>
        <end position="62"/>
    </location>
</feature>
<feature type="compositionally biased region" description="Basic and acidic residues" evidence="1">
    <location>
        <begin position="203"/>
        <end position="213"/>
    </location>
</feature>
<reference evidence="2" key="1">
    <citation type="submission" date="2018-11" db="EMBL/GenBank/DDBJ databases">
        <authorList>
            <consortium name="Pathogen Informatics"/>
        </authorList>
    </citation>
    <scope>NUCLEOTIDE SEQUENCE</scope>
</reference>
<dbReference type="AlphaFoldDB" id="A0A448WLJ1"/>
<dbReference type="Proteomes" id="UP000784294">
    <property type="component" value="Unassembled WGS sequence"/>
</dbReference>
<gene>
    <name evidence="2" type="ORF">PXEA_LOCUS8179</name>
</gene>
<organism evidence="2 3">
    <name type="scientific">Protopolystoma xenopodis</name>
    <dbReference type="NCBI Taxonomy" id="117903"/>
    <lineage>
        <taxon>Eukaryota</taxon>
        <taxon>Metazoa</taxon>
        <taxon>Spiralia</taxon>
        <taxon>Lophotrochozoa</taxon>
        <taxon>Platyhelminthes</taxon>
        <taxon>Monogenea</taxon>
        <taxon>Polyopisthocotylea</taxon>
        <taxon>Polystomatidea</taxon>
        <taxon>Polystomatidae</taxon>
        <taxon>Protopolystoma</taxon>
    </lineage>
</organism>
<feature type="compositionally biased region" description="Polar residues" evidence="1">
    <location>
        <begin position="31"/>
        <end position="40"/>
    </location>
</feature>
<evidence type="ECO:0000256" key="1">
    <source>
        <dbReference type="SAM" id="MobiDB-lite"/>
    </source>
</evidence>
<dbReference type="EMBL" id="CAAALY010022169">
    <property type="protein sequence ID" value="VEL14739.1"/>
    <property type="molecule type" value="Genomic_DNA"/>
</dbReference>
<evidence type="ECO:0000313" key="3">
    <source>
        <dbReference type="Proteomes" id="UP000784294"/>
    </source>
</evidence>
<proteinExistence type="predicted"/>
<feature type="region of interest" description="Disordered" evidence="1">
    <location>
        <begin position="196"/>
        <end position="215"/>
    </location>
</feature>
<sequence length="247" mass="25599">MEGLFVSPILEGPKSRALAYVETLHSSNHIGQSLLPQSASPPADGTNMSSEELSDSSSPPIGFKTATATASVASVGAVDVHSSQSSATDSGLASICPSIGGNSPLVVLTDRRARGVRRGSQASSGFQTSLTDNLATIAVTSASKDTTTSTNIVVDPSRQSVRQLEAASKLSPTRMATVVTDTSSAAPVFTVRSRTKANPLSEGYERHPSHDSDMVGLGASKTLTTPHDEMPVVQKRIGSIRSRSHIG</sequence>
<keyword evidence="3" id="KW-1185">Reference proteome</keyword>
<evidence type="ECO:0000313" key="2">
    <source>
        <dbReference type="EMBL" id="VEL14739.1"/>
    </source>
</evidence>
<comment type="caution">
    <text evidence="2">The sequence shown here is derived from an EMBL/GenBank/DDBJ whole genome shotgun (WGS) entry which is preliminary data.</text>
</comment>
<protein>
    <submittedName>
        <fullName evidence="2">Uncharacterized protein</fullName>
    </submittedName>
</protein>
<accession>A0A448WLJ1</accession>